<reference evidence="2 3" key="1">
    <citation type="submission" date="2018-01" db="EMBL/GenBank/DDBJ databases">
        <title>Novel co-symbiosis in the lucinid bivalve Phacoides pectinatus.</title>
        <authorList>
            <person name="Lim S.J."/>
            <person name="Davis B.G."/>
            <person name="Gill D.E."/>
            <person name="Engel A.S."/>
            <person name="Anderson L.C."/>
            <person name="Campbell B.J."/>
        </authorList>
    </citation>
    <scope>NUCLEOTIDE SEQUENCE [LARGE SCALE GENOMIC DNA]</scope>
    <source>
        <strain evidence="2">N3_P5</strain>
    </source>
</reference>
<dbReference type="Proteomes" id="UP000250928">
    <property type="component" value="Unassembled WGS sequence"/>
</dbReference>
<protein>
    <submittedName>
        <fullName evidence="2">Prevent-host-death protein</fullName>
    </submittedName>
</protein>
<name>A0A6N4E4H1_9GAMM</name>
<dbReference type="EMBL" id="PQCO01000147">
    <property type="protein sequence ID" value="PUE03836.1"/>
    <property type="molecule type" value="Genomic_DNA"/>
</dbReference>
<evidence type="ECO:0000313" key="3">
    <source>
        <dbReference type="Proteomes" id="UP000250928"/>
    </source>
</evidence>
<evidence type="ECO:0000256" key="1">
    <source>
        <dbReference type="ARBA" id="ARBA00009981"/>
    </source>
</evidence>
<accession>A0A6N4E4H1</accession>
<dbReference type="Gene3D" id="3.40.1620.10">
    <property type="entry name" value="YefM-like domain"/>
    <property type="match status" value="1"/>
</dbReference>
<dbReference type="SUPFAM" id="SSF143120">
    <property type="entry name" value="YefM-like"/>
    <property type="match status" value="1"/>
</dbReference>
<evidence type="ECO:0000313" key="2">
    <source>
        <dbReference type="EMBL" id="PUE03836.1"/>
    </source>
</evidence>
<gene>
    <name evidence="2" type="ORF">C3L24_04090</name>
</gene>
<comment type="caution">
    <text evidence="2">The sequence shown here is derived from an EMBL/GenBank/DDBJ whole genome shotgun (WGS) entry which is preliminary data.</text>
</comment>
<proteinExistence type="inferred from homology"/>
<dbReference type="InterPro" id="IPR036165">
    <property type="entry name" value="YefM-like_sf"/>
</dbReference>
<dbReference type="NCBIfam" id="TIGR01552">
    <property type="entry name" value="phd_fam"/>
    <property type="match status" value="1"/>
</dbReference>
<dbReference type="AlphaFoldDB" id="A0A6N4E4H1"/>
<sequence>MQEQISKSQFKARALELFREVEATGKAVIVTDHGKPAVEVRKYRDKHRDPLTILKGSVAEYADPTEPVGEGDWEALE</sequence>
<organism evidence="2 3">
    <name type="scientific">Candidatus Sedimenticola endophacoides</name>
    <dbReference type="NCBI Taxonomy" id="2548426"/>
    <lineage>
        <taxon>Bacteria</taxon>
        <taxon>Pseudomonadati</taxon>
        <taxon>Pseudomonadota</taxon>
        <taxon>Gammaproteobacteria</taxon>
        <taxon>Chromatiales</taxon>
        <taxon>Sedimenticolaceae</taxon>
        <taxon>Sedimenticola</taxon>
    </lineage>
</organism>
<comment type="similarity">
    <text evidence="1">Belongs to the phD/YefM antitoxin family.</text>
</comment>